<dbReference type="PROSITE" id="PS50330">
    <property type="entry name" value="UIM"/>
    <property type="match status" value="1"/>
</dbReference>
<keyword evidence="4" id="KW-1185">Reference proteome</keyword>
<dbReference type="EMBL" id="AZHC01000036">
    <property type="protein sequence ID" value="OAA36276.1"/>
    <property type="molecule type" value="Genomic_DNA"/>
</dbReference>
<dbReference type="OrthoDB" id="4489171at2759"/>
<dbReference type="Gene3D" id="3.90.1200.10">
    <property type="match status" value="1"/>
</dbReference>
<comment type="caution">
    <text evidence="3">The sequence shown here is derived from an EMBL/GenBank/DDBJ whole genome shotgun (WGS) entry which is preliminary data.</text>
</comment>
<reference evidence="3 4" key="1">
    <citation type="journal article" date="2016" name="Genome Biol. Evol.">
        <title>Divergent and convergent evolution of fungal pathogenicity.</title>
        <authorList>
            <person name="Shang Y."/>
            <person name="Xiao G."/>
            <person name="Zheng P."/>
            <person name="Cen K."/>
            <person name="Zhan S."/>
            <person name="Wang C."/>
        </authorList>
    </citation>
    <scope>NUCLEOTIDE SEQUENCE [LARGE SCALE GENOMIC DNA]</scope>
    <source>
        <strain evidence="3 4">RCEF 4871</strain>
    </source>
</reference>
<dbReference type="GO" id="GO:0016579">
    <property type="term" value="P:protein deubiquitination"/>
    <property type="evidence" value="ECO:0007669"/>
    <property type="project" value="TreeGrafter"/>
</dbReference>
<evidence type="ECO:0000313" key="4">
    <source>
        <dbReference type="Proteomes" id="UP000243498"/>
    </source>
</evidence>
<feature type="domain" description="Aminoglycoside phosphotransferase" evidence="2">
    <location>
        <begin position="333"/>
        <end position="523"/>
    </location>
</feature>
<name>A0A166XWV1_METRR</name>
<dbReference type="CDD" id="cd05120">
    <property type="entry name" value="APH_ChoK_like"/>
    <property type="match status" value="1"/>
</dbReference>
<dbReference type="GO" id="GO:0005634">
    <property type="term" value="C:nucleus"/>
    <property type="evidence" value="ECO:0007669"/>
    <property type="project" value="TreeGrafter"/>
</dbReference>
<feature type="region of interest" description="Disordered" evidence="1">
    <location>
        <begin position="1268"/>
        <end position="1381"/>
    </location>
</feature>
<dbReference type="Pfam" id="PF01636">
    <property type="entry name" value="APH"/>
    <property type="match status" value="1"/>
</dbReference>
<evidence type="ECO:0000256" key="1">
    <source>
        <dbReference type="SAM" id="MobiDB-lite"/>
    </source>
</evidence>
<dbReference type="InterPro" id="IPR002575">
    <property type="entry name" value="Aminoglycoside_PTrfase"/>
</dbReference>
<dbReference type="Proteomes" id="UP000243498">
    <property type="component" value="Unassembled WGS sequence"/>
</dbReference>
<feature type="compositionally biased region" description="Low complexity" evidence="1">
    <location>
        <begin position="660"/>
        <end position="671"/>
    </location>
</feature>
<dbReference type="GO" id="GO:0005829">
    <property type="term" value="C:cytosol"/>
    <property type="evidence" value="ECO:0007669"/>
    <property type="project" value="TreeGrafter"/>
</dbReference>
<protein>
    <submittedName>
        <fullName evidence="3">Ubiquitin interaction domain-containing protein</fullName>
    </submittedName>
</protein>
<dbReference type="SUPFAM" id="SSF56112">
    <property type="entry name" value="Protein kinase-like (PK-like)"/>
    <property type="match status" value="1"/>
</dbReference>
<dbReference type="PANTHER" id="PTHR39597">
    <property type="entry name" value="UBA DOMAIN-CONTAINING PROTEIN RUP1"/>
    <property type="match status" value="1"/>
</dbReference>
<feature type="region of interest" description="Disordered" evidence="1">
    <location>
        <begin position="634"/>
        <end position="733"/>
    </location>
</feature>
<feature type="compositionally biased region" description="Polar residues" evidence="1">
    <location>
        <begin position="1329"/>
        <end position="1347"/>
    </location>
</feature>
<evidence type="ECO:0000259" key="2">
    <source>
        <dbReference type="Pfam" id="PF01636"/>
    </source>
</evidence>
<dbReference type="InterPro" id="IPR011009">
    <property type="entry name" value="Kinase-like_dom_sf"/>
</dbReference>
<feature type="compositionally biased region" description="Polar residues" evidence="1">
    <location>
        <begin position="1305"/>
        <end position="1322"/>
    </location>
</feature>
<feature type="compositionally biased region" description="Polar residues" evidence="1">
    <location>
        <begin position="677"/>
        <end position="687"/>
    </location>
</feature>
<evidence type="ECO:0000313" key="3">
    <source>
        <dbReference type="EMBL" id="OAA36276.1"/>
    </source>
</evidence>
<organism evidence="3 4">
    <name type="scientific">Metarhizium rileyi (strain RCEF 4871)</name>
    <name type="common">Nomuraea rileyi</name>
    <dbReference type="NCBI Taxonomy" id="1649241"/>
    <lineage>
        <taxon>Eukaryota</taxon>
        <taxon>Fungi</taxon>
        <taxon>Dikarya</taxon>
        <taxon>Ascomycota</taxon>
        <taxon>Pezizomycotina</taxon>
        <taxon>Sordariomycetes</taxon>
        <taxon>Hypocreomycetidae</taxon>
        <taxon>Hypocreales</taxon>
        <taxon>Clavicipitaceae</taxon>
        <taxon>Metarhizium</taxon>
    </lineage>
</organism>
<feature type="compositionally biased region" description="Basic and acidic residues" evidence="1">
    <location>
        <begin position="1277"/>
        <end position="1288"/>
    </location>
</feature>
<accession>A0A166XWV1</accession>
<dbReference type="PANTHER" id="PTHR39597:SF1">
    <property type="entry name" value="UBA DOMAIN-CONTAINING PROTEIN RUP1"/>
    <property type="match status" value="1"/>
</dbReference>
<sequence>MMAGKGCVHVQDVLSHVADLPLPHPASALLSSFILEALNPQAAAEYVQQQITDGQAPSLVSDWVHVVNCITHDGSSPPQPSAETVRAITRRDGCKCCVSGRGGSFWDPLIVVPVLPVPYGWLNAEPRVVQILSAFFGLPYLEWWRISIERAEIISSYQNHWLVRKSVFEALKRGVVRLLRRPSSMIEFEVDHVLIGNEKPIAISGRYALLGDYSRSGIEKVDARFVGTHARLCRSIQLVNIAREMAPSLLGGGPPTSTSKAYHPVTRRHSRLTQTHLLSPFLHIWLLFPTAARTAVYDILRRIGCQLYGVDDGNVQRLPFGLYLKYQGDPDAQRNEFNALKMIQKCTTIPAPRALDLVHKQRRGKDDDFDPSPTSVSYLLITRVPGSTLAQSHDALSDHDFQDLSLQMRDYISQIRDIPKLVNPHMAICNTLGEACRDHRIKYADPVGPFPDESSFSQELRFSDEPSRRGHKIVFTHADLNPRNILVDKVQYRDGSHGWQVSGIVDWETAGYYPEYWDFTKAFGAALHVPTEHYASSQTPTPLLHVASMASMAPSEEKISQVIDFAGLNPHDDRTMVVQALKDTGGNVEAVIMQYFDNPESFRQKFTSVWDESMFQADRDGTAKHAGISFHIESMNKNDAIKSNTPPPEGYGSMAPSRPPSRSNGRSPLSRMGDWTTGDTAAASTGPSREDEDMQRALRESAQEAGIAMPEQQSGVTCTQSTSTPYFGPANRNDYDQDNWAMVPAAPSQSQASSAPAPSSRKRTAGAPALLVQGISTVGAHGLGGLLTVLHQIPIARNALLETGAPAASYGFNSEWWKGQEILSTHALGRLQSGDSQWDNQDDSKPDVEEEIHRLMAFLDLTERSFGSASVLTDLLPYPSLGPEKQFYEYLGPRNEKKLRPLIHSAALAPVFGDGLGDEEAKFGLLEMEHLRSDYTYIKTVYESIDHTMWSDVLSWNEVHEGSKMAMFTEMGEVLAIKVNGDGPQESIDIPEKLYLEKYQTNRKDEARRIQMSWCDTKNAIVKIAKEEQQLYEWRNDWDHQMLDKRQMIEKARGQWQVYSDYLLGLGKFRGMVASGFDTDRYPDYRMAPYEPCEAESMAFERVVEVIQMLVRMLTDIDMRLKSLNSQMERIMVKQRFLGRLLTQPGKPNRPRPMTCKEFLLRGVVTPSDITYVCQRAEPDLIEEVGERPKQLDQWWRLAYVPHEEQPMKAEKVDIERVLRDVWQETKTPLMIYATETALNVARTPLTAPLLRFARAENKAFRQELHHEAAEAEAEATEGKKTSERESTEPISPYKRKHRADSMESMDSNRASLGSDDAQNVFDNPFEDGQTSTATMTASGTPLTTAFSGKGLDTGADSTEVRMAESPPGAEGGEAVDDDRG</sequence>
<proteinExistence type="predicted"/>
<dbReference type="InterPro" id="IPR055335">
    <property type="entry name" value="Ucp6/RUP1"/>
</dbReference>
<feature type="compositionally biased region" description="Polar residues" evidence="1">
    <location>
        <begin position="711"/>
        <end position="725"/>
    </location>
</feature>
<dbReference type="InterPro" id="IPR003903">
    <property type="entry name" value="UIM_dom"/>
</dbReference>
<gene>
    <name evidence="3" type="ORF">NOR_07621</name>
</gene>